<dbReference type="SUPFAM" id="SSF49401">
    <property type="entry name" value="Bacterial adhesins"/>
    <property type="match status" value="1"/>
</dbReference>
<evidence type="ECO:0000259" key="5">
    <source>
        <dbReference type="Pfam" id="PF00419"/>
    </source>
</evidence>
<organism evidence="6 7">
    <name type="scientific">Serratia fonticola</name>
    <dbReference type="NCBI Taxonomy" id="47917"/>
    <lineage>
        <taxon>Bacteria</taxon>
        <taxon>Pseudomonadati</taxon>
        <taxon>Pseudomonadota</taxon>
        <taxon>Gammaproteobacteria</taxon>
        <taxon>Enterobacterales</taxon>
        <taxon>Yersiniaceae</taxon>
        <taxon>Serratia</taxon>
    </lineage>
</organism>
<proteinExistence type="inferred from homology"/>
<evidence type="ECO:0000256" key="2">
    <source>
        <dbReference type="ARBA" id="ARBA00006671"/>
    </source>
</evidence>
<gene>
    <name evidence="6" type="ORF">RFB13_02845</name>
</gene>
<keyword evidence="4" id="KW-0281">Fimbrium</keyword>
<reference evidence="6 7" key="1">
    <citation type="submission" date="2023-08" db="EMBL/GenBank/DDBJ databases">
        <title>Complete Genome and Methylome dissection of Serratia fonticola NEB369.</title>
        <authorList>
            <person name="Fomenkov A."/>
            <person name="Roberts R.D."/>
        </authorList>
    </citation>
    <scope>NUCLEOTIDE SEQUENCE [LARGE SCALE GENOMIC DNA]</scope>
    <source>
        <strain evidence="6 7">NEB369</strain>
    </source>
</reference>
<keyword evidence="7" id="KW-1185">Reference proteome</keyword>
<dbReference type="PANTHER" id="PTHR33420">
    <property type="entry name" value="FIMBRIAL SUBUNIT ELFA-RELATED"/>
    <property type="match status" value="1"/>
</dbReference>
<evidence type="ECO:0000256" key="3">
    <source>
        <dbReference type="ARBA" id="ARBA00022729"/>
    </source>
</evidence>
<sequence>MKMMTMRAVTNCVVPQLTVQVIDRARIVLLFLLATILVGIHSPAKAEGYVVDCLRNGGSYYQFFNTTRIQIGNNAQVGDLLGTWINSSAPVAWNCTPVVASYPNAVVQMSTQGYPPYTVWGSKNVDGSTYTVYNTTVKAGLGYVVRWRYTINGTTSAWQPLTIAQGGQQDSTTSVTTSNTNGSFTFGVDVQVLFVKTTTALTAGTTSAFDPIYVRWKQVSSTAVGTQVGSGTYMIADFQPGNLITLTGGTCTTPNVPVNLPEVGRNQFTGIGTSGGLTPFVLKFNNCSSGMNLVQYSFTPTTSVANAANGVVVLDSSSTATGVGMQLLLNPTTPVTFGTTYPLTSYNPAVSNGNYTLPLYAGLYQTGAGVTPGLVKSSITFTASYK</sequence>
<name>A0ABY9PQ05_SERFO</name>
<evidence type="ECO:0000313" key="6">
    <source>
        <dbReference type="EMBL" id="WMT15303.1"/>
    </source>
</evidence>
<feature type="domain" description="Fimbrial-type adhesion" evidence="5">
    <location>
        <begin position="249"/>
        <end position="386"/>
    </location>
</feature>
<dbReference type="EMBL" id="CP133586">
    <property type="protein sequence ID" value="WMT15303.1"/>
    <property type="molecule type" value="Genomic_DNA"/>
</dbReference>
<dbReference type="Pfam" id="PF00419">
    <property type="entry name" value="Fimbrial"/>
    <property type="match status" value="1"/>
</dbReference>
<dbReference type="Gene3D" id="2.60.40.1090">
    <property type="entry name" value="Fimbrial-type adhesion domain"/>
    <property type="match status" value="1"/>
</dbReference>
<protein>
    <submittedName>
        <fullName evidence="6">Fimbrial protein</fullName>
    </submittedName>
</protein>
<dbReference type="Proteomes" id="UP001235341">
    <property type="component" value="Chromosome"/>
</dbReference>
<evidence type="ECO:0000313" key="7">
    <source>
        <dbReference type="Proteomes" id="UP001235341"/>
    </source>
</evidence>
<dbReference type="PANTHER" id="PTHR33420:SF3">
    <property type="entry name" value="FIMBRIAL SUBUNIT ELFA"/>
    <property type="match status" value="1"/>
</dbReference>
<dbReference type="InterPro" id="IPR000259">
    <property type="entry name" value="Adhesion_dom_fimbrial"/>
</dbReference>
<evidence type="ECO:0000256" key="1">
    <source>
        <dbReference type="ARBA" id="ARBA00004561"/>
    </source>
</evidence>
<dbReference type="InterPro" id="IPR036937">
    <property type="entry name" value="Adhesion_dom_fimbrial_sf"/>
</dbReference>
<dbReference type="InterPro" id="IPR050263">
    <property type="entry name" value="Bact_Fimbrial_Adh_Pro"/>
</dbReference>
<accession>A0ABY9PQ05</accession>
<comment type="subcellular location">
    <subcellularLocation>
        <location evidence="1">Fimbrium</location>
    </subcellularLocation>
</comment>
<dbReference type="RefSeq" id="WP_161712700.1">
    <property type="nucleotide sequence ID" value="NZ_CP133586.1"/>
</dbReference>
<evidence type="ECO:0000256" key="4">
    <source>
        <dbReference type="ARBA" id="ARBA00023263"/>
    </source>
</evidence>
<dbReference type="InterPro" id="IPR008966">
    <property type="entry name" value="Adhesion_dom_sf"/>
</dbReference>
<comment type="similarity">
    <text evidence="2">Belongs to the fimbrial protein family.</text>
</comment>
<keyword evidence="3" id="KW-0732">Signal</keyword>